<sequence>MEERPSDRAHEKRYHHGGERSSSRTKTSLKNDPSQCQHQETQTKKTGNGRINGSAVERECATRPASDSVGVAYSANANGHQAQLDAAWKPKQSGRAPPAISKPGSRGGGKKEPAPLPNGVSVPLGFFTNGSPGNKPPPAPDNDGSGSESGYATPRKRKPLRSAPAARGGVWRPAPPEAPGPRPRADGEAAGPRLQGGGADEQAGACLRGDARHHGDTAAAAHGACEPQRRNFDGKAAGAFGRKQDDRPGKAKSGPVVTATAKEREDSWTLFKPPPVFPVDNSSAKIVPKISYASKVKENLNRAGGEVPPPSGPQSAPPQAPGRPAQVPMSAMKTITSSGFANGALCSAEGHAYSLTGTLFASTVPPENVAPPADEGGGVLDGAVAEPRKPSLFVYPLAPSSSNMQLALPSGRQATRPSPPPGPRPWLRPLLRPTNQKALGDIFQNQWGLSFINDPSAGPEGASGLGRSASRERGR</sequence>
<feature type="region of interest" description="Disordered" evidence="1">
    <location>
        <begin position="403"/>
        <end position="433"/>
    </location>
</feature>
<gene>
    <name evidence="2" type="ORF">ANANG_G00232270</name>
</gene>
<dbReference type="Proteomes" id="UP001044222">
    <property type="component" value="Chromosome 13"/>
</dbReference>
<evidence type="ECO:0000313" key="2">
    <source>
        <dbReference type="EMBL" id="KAG5836783.1"/>
    </source>
</evidence>
<dbReference type="GO" id="GO:0005654">
    <property type="term" value="C:nucleoplasm"/>
    <property type="evidence" value="ECO:0007669"/>
    <property type="project" value="TreeGrafter"/>
</dbReference>
<feature type="compositionally biased region" description="Pro residues" evidence="1">
    <location>
        <begin position="417"/>
        <end position="426"/>
    </location>
</feature>
<comment type="caution">
    <text evidence="2">The sequence shown here is derived from an EMBL/GenBank/DDBJ whole genome shotgun (WGS) entry which is preliminary data.</text>
</comment>
<feature type="compositionally biased region" description="Pro residues" evidence="1">
    <location>
        <begin position="307"/>
        <end position="321"/>
    </location>
</feature>
<dbReference type="AlphaFoldDB" id="A0A9D3M1K5"/>
<evidence type="ECO:0000256" key="1">
    <source>
        <dbReference type="SAM" id="MobiDB-lite"/>
    </source>
</evidence>
<dbReference type="Pfam" id="PF15293">
    <property type="entry name" value="NUFIP2"/>
    <property type="match status" value="1"/>
</dbReference>
<feature type="compositionally biased region" description="Basic and acidic residues" evidence="1">
    <location>
        <begin position="1"/>
        <end position="22"/>
    </location>
</feature>
<reference evidence="2" key="1">
    <citation type="submission" date="2021-01" db="EMBL/GenBank/DDBJ databases">
        <title>A chromosome-scale assembly of European eel, Anguilla anguilla.</title>
        <authorList>
            <person name="Henkel C."/>
            <person name="Jong-Raadsen S.A."/>
            <person name="Dufour S."/>
            <person name="Weltzien F.-A."/>
            <person name="Palstra A.P."/>
            <person name="Pelster B."/>
            <person name="Spaink H.P."/>
            <person name="Van Den Thillart G.E."/>
            <person name="Jansen H."/>
            <person name="Zahm M."/>
            <person name="Klopp C."/>
            <person name="Cedric C."/>
            <person name="Louis A."/>
            <person name="Berthelot C."/>
            <person name="Parey E."/>
            <person name="Roest Crollius H."/>
            <person name="Montfort J."/>
            <person name="Robinson-Rechavi M."/>
            <person name="Bucao C."/>
            <person name="Bouchez O."/>
            <person name="Gislard M."/>
            <person name="Lluch J."/>
            <person name="Milhes M."/>
            <person name="Lampietro C."/>
            <person name="Lopez Roques C."/>
            <person name="Donnadieu C."/>
            <person name="Braasch I."/>
            <person name="Desvignes T."/>
            <person name="Postlethwait J."/>
            <person name="Bobe J."/>
            <person name="Guiguen Y."/>
            <person name="Dirks R."/>
        </authorList>
    </citation>
    <scope>NUCLEOTIDE SEQUENCE</scope>
    <source>
        <strain evidence="2">Tag_6206</strain>
        <tissue evidence="2">Liver</tissue>
    </source>
</reference>
<dbReference type="GO" id="GO:0010494">
    <property type="term" value="C:cytoplasmic stress granule"/>
    <property type="evidence" value="ECO:0007669"/>
    <property type="project" value="TreeGrafter"/>
</dbReference>
<feature type="region of interest" description="Disordered" evidence="1">
    <location>
        <begin position="450"/>
        <end position="475"/>
    </location>
</feature>
<proteinExistence type="predicted"/>
<accession>A0A9D3M1K5</accession>
<dbReference type="PANTHER" id="PTHR28333:SF2">
    <property type="entry name" value="FMR1-INTERACTING PROTEIN NUFIP2"/>
    <property type="match status" value="1"/>
</dbReference>
<dbReference type="EMBL" id="JAFIRN010000013">
    <property type="protein sequence ID" value="KAG5836783.1"/>
    <property type="molecule type" value="Genomic_DNA"/>
</dbReference>
<protein>
    <recommendedName>
        <fullName evidence="4">Nuclear FMR1 interacting protein 2</fullName>
    </recommendedName>
</protein>
<keyword evidence="3" id="KW-1185">Reference proteome</keyword>
<feature type="region of interest" description="Disordered" evidence="1">
    <location>
        <begin position="1"/>
        <end position="64"/>
    </location>
</feature>
<feature type="region of interest" description="Disordered" evidence="1">
    <location>
        <begin position="300"/>
        <end position="331"/>
    </location>
</feature>
<dbReference type="PANTHER" id="PTHR28333">
    <property type="entry name" value="NUCLEAR FRAGILE X MENTAL RETARDATION-INTERACTING PROTEIN 2"/>
    <property type="match status" value="1"/>
</dbReference>
<feature type="region of interest" description="Disordered" evidence="1">
    <location>
        <begin position="362"/>
        <end position="384"/>
    </location>
</feature>
<name>A0A9D3M1K5_ANGAN</name>
<feature type="compositionally biased region" description="Polar residues" evidence="1">
    <location>
        <begin position="24"/>
        <end position="51"/>
    </location>
</feature>
<feature type="region of interest" description="Disordered" evidence="1">
    <location>
        <begin position="82"/>
        <end position="264"/>
    </location>
</feature>
<evidence type="ECO:0000313" key="3">
    <source>
        <dbReference type="Proteomes" id="UP001044222"/>
    </source>
</evidence>
<dbReference type="GO" id="GO:0003723">
    <property type="term" value="F:RNA binding"/>
    <property type="evidence" value="ECO:0007669"/>
    <property type="project" value="InterPro"/>
</dbReference>
<feature type="compositionally biased region" description="Pro residues" evidence="1">
    <location>
        <begin position="173"/>
        <end position="182"/>
    </location>
</feature>
<dbReference type="InterPro" id="IPR032747">
    <property type="entry name" value="NUFIP2"/>
</dbReference>
<evidence type="ECO:0008006" key="4">
    <source>
        <dbReference type="Google" id="ProtNLM"/>
    </source>
</evidence>
<organism evidence="2 3">
    <name type="scientific">Anguilla anguilla</name>
    <name type="common">European freshwater eel</name>
    <name type="synonym">Muraena anguilla</name>
    <dbReference type="NCBI Taxonomy" id="7936"/>
    <lineage>
        <taxon>Eukaryota</taxon>
        <taxon>Metazoa</taxon>
        <taxon>Chordata</taxon>
        <taxon>Craniata</taxon>
        <taxon>Vertebrata</taxon>
        <taxon>Euteleostomi</taxon>
        <taxon>Actinopterygii</taxon>
        <taxon>Neopterygii</taxon>
        <taxon>Teleostei</taxon>
        <taxon>Anguilliformes</taxon>
        <taxon>Anguillidae</taxon>
        <taxon>Anguilla</taxon>
    </lineage>
</organism>